<evidence type="ECO:0000313" key="1">
    <source>
        <dbReference type="EMBL" id="KAA1095406.1"/>
    </source>
</evidence>
<reference evidence="1 2" key="1">
    <citation type="submission" date="2019-05" db="EMBL/GenBank/DDBJ databases">
        <title>Emergence of the Ug99 lineage of the wheat stem rust pathogen through somatic hybridization.</title>
        <authorList>
            <person name="Li F."/>
            <person name="Upadhyaya N.M."/>
            <person name="Sperschneider J."/>
            <person name="Matny O."/>
            <person name="Nguyen-Phuc H."/>
            <person name="Mago R."/>
            <person name="Raley C."/>
            <person name="Miller M.E."/>
            <person name="Silverstein K.A.T."/>
            <person name="Henningsen E."/>
            <person name="Hirsch C.D."/>
            <person name="Visser B."/>
            <person name="Pretorius Z.A."/>
            <person name="Steffenson B.J."/>
            <person name="Schwessinger B."/>
            <person name="Dodds P.N."/>
            <person name="Figueroa M."/>
        </authorList>
    </citation>
    <scope>NUCLEOTIDE SEQUENCE [LARGE SCALE GENOMIC DNA]</scope>
    <source>
        <strain evidence="1 2">Ug99</strain>
    </source>
</reference>
<comment type="caution">
    <text evidence="1">The sequence shown here is derived from an EMBL/GenBank/DDBJ whole genome shotgun (WGS) entry which is preliminary data.</text>
</comment>
<accession>A0A5B0P384</accession>
<sequence length="110" mass="12415">MPCQISTSLGQSRCQTHSVIVFHRTGSNKRFGEVFRLTFNAGNKEVLVPWWRSDQTCLAFAAVYNLQPVPSTPMPQSHSEPRRNIPTKWSVKIYQGTQNHLDISADKIGS</sequence>
<dbReference type="Proteomes" id="UP000325313">
    <property type="component" value="Unassembled WGS sequence"/>
</dbReference>
<gene>
    <name evidence="1" type="ORF">PGTUg99_029761</name>
</gene>
<proteinExistence type="predicted"/>
<evidence type="ECO:0000313" key="2">
    <source>
        <dbReference type="Proteomes" id="UP000325313"/>
    </source>
</evidence>
<dbReference type="EMBL" id="VDEP01000372">
    <property type="protein sequence ID" value="KAA1095406.1"/>
    <property type="molecule type" value="Genomic_DNA"/>
</dbReference>
<organism evidence="1 2">
    <name type="scientific">Puccinia graminis f. sp. tritici</name>
    <dbReference type="NCBI Taxonomy" id="56615"/>
    <lineage>
        <taxon>Eukaryota</taxon>
        <taxon>Fungi</taxon>
        <taxon>Dikarya</taxon>
        <taxon>Basidiomycota</taxon>
        <taxon>Pucciniomycotina</taxon>
        <taxon>Pucciniomycetes</taxon>
        <taxon>Pucciniales</taxon>
        <taxon>Pucciniaceae</taxon>
        <taxon>Puccinia</taxon>
    </lineage>
</organism>
<dbReference type="AlphaFoldDB" id="A0A5B0P384"/>
<name>A0A5B0P384_PUCGR</name>
<protein>
    <submittedName>
        <fullName evidence="1">Uncharacterized protein</fullName>
    </submittedName>
</protein>